<reference evidence="2" key="1">
    <citation type="submission" date="2017-09" db="EMBL/GenBank/DDBJ databases">
        <title>Depth-based differentiation of microbial function through sediment-hosted aquifers and enrichment of novel symbionts in the deep terrestrial subsurface.</title>
        <authorList>
            <person name="Probst A.J."/>
            <person name="Ladd B."/>
            <person name="Jarett J.K."/>
            <person name="Geller-Mcgrath D.E."/>
            <person name="Sieber C.M.K."/>
            <person name="Emerson J.B."/>
            <person name="Anantharaman K."/>
            <person name="Thomas B.C."/>
            <person name="Malmstrom R."/>
            <person name="Stieglmeier M."/>
            <person name="Klingl A."/>
            <person name="Woyke T."/>
            <person name="Ryan C.M."/>
            <person name="Banfield J.F."/>
        </authorList>
    </citation>
    <scope>NUCLEOTIDE SEQUENCE [LARGE SCALE GENOMIC DNA]</scope>
</reference>
<sequence>MTKFISKYLFDQPIRRWFTLTNSFHKRIKDCMSNYKFTLLVACALVAVLAVSQTTFARQALIETKATEEARRPLPPAEGDPVAMFYAPDSPIMSCLSDAYALPSSSVYVASPWDMSFRQLYSSSSGLSLPREQMLDLNGDGLVDYQYVYVSESSQSTGTVFTYKSCVYLNTGSGFERVHQCQASVTESNNQVASQTYKGDCAG</sequence>
<organism evidence="1 2">
    <name type="scientific">Candidatus Uhrbacteria bacterium CG_4_9_14_3_um_filter_36_7</name>
    <dbReference type="NCBI Taxonomy" id="1975033"/>
    <lineage>
        <taxon>Bacteria</taxon>
        <taxon>Candidatus Uhriibacteriota</taxon>
    </lineage>
</organism>
<evidence type="ECO:0000313" key="2">
    <source>
        <dbReference type="Proteomes" id="UP000229749"/>
    </source>
</evidence>
<dbReference type="Proteomes" id="UP000229749">
    <property type="component" value="Unassembled WGS sequence"/>
</dbReference>
<gene>
    <name evidence="1" type="ORF">CO172_02840</name>
</gene>
<evidence type="ECO:0000313" key="1">
    <source>
        <dbReference type="EMBL" id="PJA47175.1"/>
    </source>
</evidence>
<dbReference type="AlphaFoldDB" id="A0A2M7XH44"/>
<accession>A0A2M7XH44</accession>
<proteinExistence type="predicted"/>
<comment type="caution">
    <text evidence="1">The sequence shown here is derived from an EMBL/GenBank/DDBJ whole genome shotgun (WGS) entry which is preliminary data.</text>
</comment>
<protein>
    <submittedName>
        <fullName evidence="1">Uncharacterized protein</fullName>
    </submittedName>
</protein>
<dbReference type="EMBL" id="PFWS01000044">
    <property type="protein sequence ID" value="PJA47175.1"/>
    <property type="molecule type" value="Genomic_DNA"/>
</dbReference>
<name>A0A2M7XH44_9BACT</name>